<name>A0A0A0LAS2_CUCSA</name>
<dbReference type="AlphaFoldDB" id="A0A0A0LAS2"/>
<evidence type="ECO:0000313" key="1">
    <source>
        <dbReference type="EMBL" id="KGN58923.1"/>
    </source>
</evidence>
<organism evidence="1 2">
    <name type="scientific">Cucumis sativus</name>
    <name type="common">Cucumber</name>
    <dbReference type="NCBI Taxonomy" id="3659"/>
    <lineage>
        <taxon>Eukaryota</taxon>
        <taxon>Viridiplantae</taxon>
        <taxon>Streptophyta</taxon>
        <taxon>Embryophyta</taxon>
        <taxon>Tracheophyta</taxon>
        <taxon>Spermatophyta</taxon>
        <taxon>Magnoliopsida</taxon>
        <taxon>eudicotyledons</taxon>
        <taxon>Gunneridae</taxon>
        <taxon>Pentapetalae</taxon>
        <taxon>rosids</taxon>
        <taxon>fabids</taxon>
        <taxon>Cucurbitales</taxon>
        <taxon>Cucurbitaceae</taxon>
        <taxon>Benincaseae</taxon>
        <taxon>Cucumis</taxon>
    </lineage>
</organism>
<reference evidence="1 2" key="4">
    <citation type="journal article" date="2011" name="BMC Genomics">
        <title>RNA-Seq improves annotation of protein-coding genes in the cucumber genome.</title>
        <authorList>
            <person name="Li Z."/>
            <person name="Zhang Z."/>
            <person name="Yan P."/>
            <person name="Huang S."/>
            <person name="Fei Z."/>
            <person name="Lin K."/>
        </authorList>
    </citation>
    <scope>NUCLEOTIDE SEQUENCE [LARGE SCALE GENOMIC DNA]</scope>
    <source>
        <strain evidence="2">cv. 9930</strain>
    </source>
</reference>
<evidence type="ECO:0000313" key="2">
    <source>
        <dbReference type="Proteomes" id="UP000029981"/>
    </source>
</evidence>
<reference evidence="1 2" key="3">
    <citation type="journal article" date="2010" name="BMC Genomics">
        <title>Transcriptome sequencing and comparative analysis of cucumber flowers with different sex types.</title>
        <authorList>
            <person name="Guo S."/>
            <person name="Zheng Y."/>
            <person name="Joung J.G."/>
            <person name="Liu S."/>
            <person name="Zhang Z."/>
            <person name="Crasta O.R."/>
            <person name="Sobral B.W."/>
            <person name="Xu Y."/>
            <person name="Huang S."/>
            <person name="Fei Z."/>
        </authorList>
    </citation>
    <scope>NUCLEOTIDE SEQUENCE [LARGE SCALE GENOMIC DNA]</scope>
    <source>
        <strain evidence="2">cv. 9930</strain>
    </source>
</reference>
<reference evidence="1 2" key="1">
    <citation type="journal article" date="2009" name="Nat. Genet.">
        <title>The genome of the cucumber, Cucumis sativus L.</title>
        <authorList>
            <person name="Huang S."/>
            <person name="Li R."/>
            <person name="Zhang Z."/>
            <person name="Li L."/>
            <person name="Gu X."/>
            <person name="Fan W."/>
            <person name="Lucas W.J."/>
            <person name="Wang X."/>
            <person name="Xie B."/>
            <person name="Ni P."/>
            <person name="Ren Y."/>
            <person name="Zhu H."/>
            <person name="Li J."/>
            <person name="Lin K."/>
            <person name="Jin W."/>
            <person name="Fei Z."/>
            <person name="Li G."/>
            <person name="Staub J."/>
            <person name="Kilian A."/>
            <person name="van der Vossen E.A."/>
            <person name="Wu Y."/>
            <person name="Guo J."/>
            <person name="He J."/>
            <person name="Jia Z."/>
            <person name="Ren Y."/>
            <person name="Tian G."/>
            <person name="Lu Y."/>
            <person name="Ruan J."/>
            <person name="Qian W."/>
            <person name="Wang M."/>
            <person name="Huang Q."/>
            <person name="Li B."/>
            <person name="Xuan Z."/>
            <person name="Cao J."/>
            <person name="Asan"/>
            <person name="Wu Z."/>
            <person name="Zhang J."/>
            <person name="Cai Q."/>
            <person name="Bai Y."/>
            <person name="Zhao B."/>
            <person name="Han Y."/>
            <person name="Li Y."/>
            <person name="Li X."/>
            <person name="Wang S."/>
            <person name="Shi Q."/>
            <person name="Liu S."/>
            <person name="Cho W.K."/>
            <person name="Kim J.Y."/>
            <person name="Xu Y."/>
            <person name="Heller-Uszynska K."/>
            <person name="Miao H."/>
            <person name="Cheng Z."/>
            <person name="Zhang S."/>
            <person name="Wu J."/>
            <person name="Yang Y."/>
            <person name="Kang H."/>
            <person name="Li M."/>
            <person name="Liang H."/>
            <person name="Ren X."/>
            <person name="Shi Z."/>
            <person name="Wen M."/>
            <person name="Jian M."/>
            <person name="Yang H."/>
            <person name="Zhang G."/>
            <person name="Yang Z."/>
            <person name="Chen R."/>
            <person name="Liu S."/>
            <person name="Li J."/>
            <person name="Ma L."/>
            <person name="Liu H."/>
            <person name="Zhou Y."/>
            <person name="Zhao J."/>
            <person name="Fang X."/>
            <person name="Li G."/>
            <person name="Fang L."/>
            <person name="Li Y."/>
            <person name="Liu D."/>
            <person name="Zheng H."/>
            <person name="Zhang Y."/>
            <person name="Qin N."/>
            <person name="Li Z."/>
            <person name="Yang G."/>
            <person name="Yang S."/>
            <person name="Bolund L."/>
            <person name="Kristiansen K."/>
            <person name="Zheng H."/>
            <person name="Li S."/>
            <person name="Zhang X."/>
            <person name="Yang H."/>
            <person name="Wang J."/>
            <person name="Sun R."/>
            <person name="Zhang B."/>
            <person name="Jiang S."/>
            <person name="Wang J."/>
            <person name="Du Y."/>
            <person name="Li S."/>
        </authorList>
    </citation>
    <scope>NUCLEOTIDE SEQUENCE [LARGE SCALE GENOMIC DNA]</scope>
    <source>
        <strain evidence="2">cv. 9930</strain>
    </source>
</reference>
<keyword evidence="2" id="KW-1185">Reference proteome</keyword>
<gene>
    <name evidence="1" type="ORF">Csa_3G736710</name>
</gene>
<dbReference type="EMBL" id="CM002924">
    <property type="protein sequence ID" value="KGN58923.1"/>
    <property type="molecule type" value="Genomic_DNA"/>
</dbReference>
<dbReference type="Gramene" id="KGN58923">
    <property type="protein sequence ID" value="KGN58923"/>
    <property type="gene ID" value="Csa_3G736710"/>
</dbReference>
<reference evidence="1 2" key="2">
    <citation type="journal article" date="2009" name="PLoS ONE">
        <title>An integrated genetic and cytogenetic map of the cucumber genome.</title>
        <authorList>
            <person name="Ren Y."/>
            <person name="Zhang Z."/>
            <person name="Liu J."/>
            <person name="Staub J.E."/>
            <person name="Han Y."/>
            <person name="Cheng Z."/>
            <person name="Li X."/>
            <person name="Lu J."/>
            <person name="Miao H."/>
            <person name="Kang H."/>
            <person name="Xie B."/>
            <person name="Gu X."/>
            <person name="Wang X."/>
            <person name="Du Y."/>
            <person name="Jin W."/>
            <person name="Huang S."/>
        </authorList>
    </citation>
    <scope>NUCLEOTIDE SEQUENCE [LARGE SCALE GENOMIC DNA]</scope>
    <source>
        <strain evidence="2">cv. 9930</strain>
    </source>
</reference>
<accession>A0A0A0LAS2</accession>
<dbReference type="Proteomes" id="UP000029981">
    <property type="component" value="Chromosome 3"/>
</dbReference>
<protein>
    <submittedName>
        <fullName evidence="1">Uncharacterized protein</fullName>
    </submittedName>
</protein>
<proteinExistence type="predicted"/>
<sequence length="67" mass="7824">MNVEQLPCGEQTKASVWNGDIQEPWFNVASACRFVFNRQFLWTALHCAAFSFYASKSFNFHFFIFCS</sequence>